<evidence type="ECO:0000313" key="3">
    <source>
        <dbReference type="EMBL" id="ERJ60687.1"/>
    </source>
</evidence>
<proteinExistence type="predicted"/>
<dbReference type="InterPro" id="IPR049279">
    <property type="entry name" value="DUF3108-like"/>
</dbReference>
<feature type="chain" id="PRO_5004627588" description="DUF3108 domain-containing protein" evidence="1">
    <location>
        <begin position="22"/>
        <end position="327"/>
    </location>
</feature>
<evidence type="ECO:0000256" key="1">
    <source>
        <dbReference type="SAM" id="SignalP"/>
    </source>
</evidence>
<dbReference type="Proteomes" id="UP000016584">
    <property type="component" value="Unassembled WGS sequence"/>
</dbReference>
<sequence>MKNILITSSMLLYLLMGGATAKGQILKGFGQKLEKKIEQRIERKADRQVDKVLDKADKKSDESIEGAFSKSKTEASDKKPGKTELIGSVITNVEACPDQALVLVGNGCTDFSWFKKGTVLIYQSTDDKGREDAELKMTINDLKTKGTATIAEVKADMTTSHFGALSYTMNYICDGDMIYMDIASMMQAMMENNPEMKTEVVQNALKNTTIDVDKGFASFPKKMYPGMKLEDLNFSFKTKAGSNEMSFQTVVTDRQVVSKELVTTKAGSFECLKVKSSINTSVKVMGMNKKMPASTEYLWFAPKIGMIKQESHAKTGKTAMELKMYKM</sequence>
<gene>
    <name evidence="3" type="ORF">M472_18170</name>
</gene>
<dbReference type="STRING" id="1346330.M472_18170"/>
<dbReference type="OrthoDB" id="665223at2"/>
<feature type="signal peptide" evidence="1">
    <location>
        <begin position="1"/>
        <end position="21"/>
    </location>
</feature>
<evidence type="ECO:0000259" key="2">
    <source>
        <dbReference type="Pfam" id="PF21347"/>
    </source>
</evidence>
<dbReference type="PATRIC" id="fig|1346330.5.peg.593"/>
<organism evidence="3 4">
    <name type="scientific">Sphingobacterium paucimobilis HER1398</name>
    <dbReference type="NCBI Taxonomy" id="1346330"/>
    <lineage>
        <taxon>Bacteria</taxon>
        <taxon>Pseudomonadati</taxon>
        <taxon>Bacteroidota</taxon>
        <taxon>Sphingobacteriia</taxon>
        <taxon>Sphingobacteriales</taxon>
        <taxon>Sphingobacteriaceae</taxon>
        <taxon>Sphingobacterium</taxon>
    </lineage>
</organism>
<comment type="caution">
    <text evidence="3">The sequence shown here is derived from an EMBL/GenBank/DDBJ whole genome shotgun (WGS) entry which is preliminary data.</text>
</comment>
<dbReference type="eggNOG" id="ENOG503083J">
    <property type="taxonomic scope" value="Bacteria"/>
</dbReference>
<dbReference type="Gene3D" id="2.40.360.20">
    <property type="match status" value="1"/>
</dbReference>
<dbReference type="AlphaFoldDB" id="U2HYQ8"/>
<reference evidence="3 4" key="1">
    <citation type="journal article" date="2013" name="Genome Announc.">
        <title>The Draft Genome Sequence of Sphingomonas paucimobilis Strain HER1398 (Proteobacteria), Host to the Giant PAU Phage, Indicates That It Is a Member of the Genus Sphingobacterium (Bacteroidetes).</title>
        <authorList>
            <person name="White R.A.III."/>
            <person name="Suttle C.A."/>
        </authorList>
    </citation>
    <scope>NUCLEOTIDE SEQUENCE [LARGE SCALE GENOMIC DNA]</scope>
    <source>
        <strain evidence="3 4">HER1398</strain>
    </source>
</reference>
<dbReference type="Pfam" id="PF21347">
    <property type="entry name" value="DUF3108_like"/>
    <property type="match status" value="1"/>
</dbReference>
<keyword evidence="1" id="KW-0732">Signal</keyword>
<dbReference type="RefSeq" id="WP_021068785.1">
    <property type="nucleotide sequence ID" value="NZ_ATDL01000004.1"/>
</dbReference>
<feature type="domain" description="DUF3108" evidence="2">
    <location>
        <begin position="115"/>
        <end position="318"/>
    </location>
</feature>
<dbReference type="EMBL" id="ATDL01000004">
    <property type="protein sequence ID" value="ERJ60687.1"/>
    <property type="molecule type" value="Genomic_DNA"/>
</dbReference>
<accession>U2HYQ8</accession>
<protein>
    <recommendedName>
        <fullName evidence="2">DUF3108 domain-containing protein</fullName>
    </recommendedName>
</protein>
<name>U2HYQ8_9SPHI</name>
<evidence type="ECO:0000313" key="4">
    <source>
        <dbReference type="Proteomes" id="UP000016584"/>
    </source>
</evidence>
<keyword evidence="4" id="KW-1185">Reference proteome</keyword>